<keyword evidence="1" id="KW-0812">Transmembrane</keyword>
<evidence type="ECO:0000313" key="3">
    <source>
        <dbReference type="EMBL" id="VDN57097.1"/>
    </source>
</evidence>
<dbReference type="OrthoDB" id="303066at2759"/>
<feature type="transmembrane region" description="Helical" evidence="1">
    <location>
        <begin position="369"/>
        <end position="389"/>
    </location>
</feature>
<dbReference type="Pfam" id="PF24871">
    <property type="entry name" value="Piezo_TM1-24"/>
    <property type="match status" value="1"/>
</dbReference>
<feature type="domain" description="Piezo TM1-24" evidence="2">
    <location>
        <begin position="7"/>
        <end position="452"/>
    </location>
</feature>
<dbReference type="GO" id="GO:0016020">
    <property type="term" value="C:membrane"/>
    <property type="evidence" value="ECO:0007669"/>
    <property type="project" value="InterPro"/>
</dbReference>
<reference evidence="6" key="1">
    <citation type="submission" date="2017-02" db="UniProtKB">
        <authorList>
            <consortium name="WormBaseParasite"/>
        </authorList>
    </citation>
    <scope>IDENTIFICATION</scope>
</reference>
<evidence type="ECO:0000313" key="4">
    <source>
        <dbReference type="Proteomes" id="UP000038040"/>
    </source>
</evidence>
<name>A0A0N4U6X7_DRAME</name>
<reference evidence="3 5" key="2">
    <citation type="submission" date="2018-11" db="EMBL/GenBank/DDBJ databases">
        <authorList>
            <consortium name="Pathogen Informatics"/>
        </authorList>
    </citation>
    <scope>NUCLEOTIDE SEQUENCE [LARGE SCALE GENOMIC DNA]</scope>
</reference>
<proteinExistence type="predicted"/>
<dbReference type="Proteomes" id="UP000274756">
    <property type="component" value="Unassembled WGS sequence"/>
</dbReference>
<dbReference type="AlphaFoldDB" id="A0A0N4U6X7"/>
<evidence type="ECO:0000313" key="5">
    <source>
        <dbReference type="Proteomes" id="UP000274756"/>
    </source>
</evidence>
<dbReference type="EMBL" id="UYYG01001158">
    <property type="protein sequence ID" value="VDN57097.1"/>
    <property type="molecule type" value="Genomic_DNA"/>
</dbReference>
<feature type="transmembrane region" description="Helical" evidence="1">
    <location>
        <begin position="226"/>
        <end position="245"/>
    </location>
</feature>
<evidence type="ECO:0000259" key="2">
    <source>
        <dbReference type="Pfam" id="PF24871"/>
    </source>
</evidence>
<keyword evidence="5" id="KW-1185">Reference proteome</keyword>
<feature type="transmembrane region" description="Helical" evidence="1">
    <location>
        <begin position="168"/>
        <end position="193"/>
    </location>
</feature>
<feature type="transmembrane region" description="Helical" evidence="1">
    <location>
        <begin position="67"/>
        <end position="86"/>
    </location>
</feature>
<gene>
    <name evidence="3" type="ORF">DME_LOCUS7070</name>
</gene>
<feature type="transmembrane region" description="Helical" evidence="1">
    <location>
        <begin position="120"/>
        <end position="147"/>
    </location>
</feature>
<dbReference type="STRING" id="318479.A0A0N4U6X7"/>
<keyword evidence="1" id="KW-1133">Transmembrane helix</keyword>
<dbReference type="InterPro" id="IPR056769">
    <property type="entry name" value="Piezo_TM1-24"/>
</dbReference>
<protein>
    <submittedName>
        <fullName evidence="6">Piezo-type mechanosensitive ion channel component</fullName>
    </submittedName>
</protein>
<dbReference type="PANTHER" id="PTHR47049:SF2">
    <property type="entry name" value="PIEZO-TYPE MECHANOSENSITIVE ION CHANNEL HOMOLOG"/>
    <property type="match status" value="1"/>
</dbReference>
<accession>A0A0N4U6X7</accession>
<dbReference type="PANTHER" id="PTHR47049">
    <property type="entry name" value="PIEZO-TYPE MECHANOSENSITIVE ION CHANNEL HOMOLOG"/>
    <property type="match status" value="1"/>
</dbReference>
<feature type="transmembrane region" description="Helical" evidence="1">
    <location>
        <begin position="401"/>
        <end position="422"/>
    </location>
</feature>
<sequence>MRGQVKVLALIAQVIYQISESILHPQIDEYTKACNSSTLNFWFRQLGFVRIKSDAGFDSIRVILPEVLSLIATVVTVILCTVIPHIHHTQPAQEEAESHQSFHRSERSGILPLLKKSSEIIIVLFLGFVGSVQPCILNLVYFIAFLFTSIWWSSFTRIRRNFSNLGKLIIVAYVAVHICFLYVYQIPFIQLFIARNSFPARLIGFVPLIHTDCDSWWSIILISKDYWTAYVNIISIVLLYHVLILQHRWTYFGTKRCMILGSGGSSVHEEIFDMSDFTASSSNLQMDNDAIISEHTRKMLLAEEEREAHLNIPLPRVTSAMIDHYRIQSFILTSPWLPSITSKGLIIAISFLIHHFYIFALISMMVWALLYHSIFGLIFLCLACIFWVFKDSRTASFRFSPFIVVFASVLLTIQYICGLDIAEEWQKYELLELFGIAPAQNRTDAFIDLVIKS</sequence>
<dbReference type="GO" id="GO:0008381">
    <property type="term" value="F:mechanosensitive monoatomic ion channel activity"/>
    <property type="evidence" value="ECO:0007669"/>
    <property type="project" value="InterPro"/>
</dbReference>
<dbReference type="WBParaSite" id="DME_0000271001-mRNA-1">
    <property type="protein sequence ID" value="DME_0000271001-mRNA-1"/>
    <property type="gene ID" value="DME_0000271001"/>
</dbReference>
<dbReference type="Proteomes" id="UP000038040">
    <property type="component" value="Unplaced"/>
</dbReference>
<organism evidence="4 6">
    <name type="scientific">Dracunculus medinensis</name>
    <name type="common">Guinea worm</name>
    <dbReference type="NCBI Taxonomy" id="318479"/>
    <lineage>
        <taxon>Eukaryota</taxon>
        <taxon>Metazoa</taxon>
        <taxon>Ecdysozoa</taxon>
        <taxon>Nematoda</taxon>
        <taxon>Chromadorea</taxon>
        <taxon>Rhabditida</taxon>
        <taxon>Spirurina</taxon>
        <taxon>Dracunculoidea</taxon>
        <taxon>Dracunculidae</taxon>
        <taxon>Dracunculus</taxon>
    </lineage>
</organism>
<dbReference type="InterPro" id="IPR027272">
    <property type="entry name" value="Piezo"/>
</dbReference>
<keyword evidence="1" id="KW-0472">Membrane</keyword>
<evidence type="ECO:0000256" key="1">
    <source>
        <dbReference type="SAM" id="Phobius"/>
    </source>
</evidence>
<evidence type="ECO:0000313" key="6">
    <source>
        <dbReference type="WBParaSite" id="DME_0000271001-mRNA-1"/>
    </source>
</evidence>